<dbReference type="PANTHER" id="PTHR11802:SF190">
    <property type="entry name" value="PHEROMONE-PROCESSING CARBOXYPEPTIDASE KEX1"/>
    <property type="match status" value="1"/>
</dbReference>
<name>A0AAV0AKX4_PHAPC</name>
<feature type="region of interest" description="Disordered" evidence="19">
    <location>
        <begin position="625"/>
        <end position="685"/>
    </location>
</feature>
<keyword evidence="13" id="KW-0325">Glycoprotein</keyword>
<evidence type="ECO:0000256" key="3">
    <source>
        <dbReference type="ARBA" id="ARBA00009431"/>
    </source>
</evidence>
<dbReference type="InterPro" id="IPR029058">
    <property type="entry name" value="AB_hydrolase_fold"/>
</dbReference>
<keyword evidence="7" id="KW-0053">Apoptosis</keyword>
<comment type="function">
    <text evidence="14">Protease with a carboxypeptidase B-like function involved in the C-terminal processing of the lysine and arginine residues from protein precursors. Promotes cell fusion and is involved in the programmed cell death.</text>
</comment>
<evidence type="ECO:0000256" key="8">
    <source>
        <dbReference type="ARBA" id="ARBA00022729"/>
    </source>
</evidence>
<evidence type="ECO:0000313" key="23">
    <source>
        <dbReference type="Proteomes" id="UP001153365"/>
    </source>
</evidence>
<feature type="region of interest" description="Disordered" evidence="19">
    <location>
        <begin position="1"/>
        <end position="58"/>
    </location>
</feature>
<dbReference type="SUPFAM" id="SSF53474">
    <property type="entry name" value="alpha/beta-Hydrolases"/>
    <property type="match status" value="1"/>
</dbReference>
<dbReference type="GO" id="GO:0005802">
    <property type="term" value="C:trans-Golgi network"/>
    <property type="evidence" value="ECO:0007669"/>
    <property type="project" value="TreeGrafter"/>
</dbReference>
<feature type="compositionally biased region" description="Low complexity" evidence="19">
    <location>
        <begin position="44"/>
        <end position="58"/>
    </location>
</feature>
<evidence type="ECO:0000256" key="20">
    <source>
        <dbReference type="SAM" id="Phobius"/>
    </source>
</evidence>
<dbReference type="PRINTS" id="PR00724">
    <property type="entry name" value="CRBOXYPTASEC"/>
</dbReference>
<keyword evidence="23" id="KW-1185">Reference proteome</keyword>
<feature type="compositionally biased region" description="Polar residues" evidence="19">
    <location>
        <begin position="1"/>
        <end position="11"/>
    </location>
</feature>
<evidence type="ECO:0000256" key="15">
    <source>
        <dbReference type="ARBA" id="ARBA00038895"/>
    </source>
</evidence>
<dbReference type="EMBL" id="CALTRL010003121">
    <property type="protein sequence ID" value="CAH7677615.1"/>
    <property type="molecule type" value="Genomic_DNA"/>
</dbReference>
<dbReference type="PANTHER" id="PTHR11802">
    <property type="entry name" value="SERINE PROTEASE FAMILY S10 SERINE CARBOXYPEPTIDASE"/>
    <property type="match status" value="1"/>
</dbReference>
<evidence type="ECO:0000256" key="4">
    <source>
        <dbReference type="ARBA" id="ARBA00022645"/>
    </source>
</evidence>
<evidence type="ECO:0000256" key="12">
    <source>
        <dbReference type="ARBA" id="ARBA00023136"/>
    </source>
</evidence>
<evidence type="ECO:0000256" key="17">
    <source>
        <dbReference type="ARBA" id="ARBA00040628"/>
    </source>
</evidence>
<dbReference type="EMBL" id="CALTRL010000495">
    <property type="protein sequence ID" value="CAH7668343.1"/>
    <property type="molecule type" value="Genomic_DNA"/>
</dbReference>
<comment type="subcellular location">
    <subcellularLocation>
        <location evidence="2">Golgi apparatus</location>
        <location evidence="2">trans-Golgi network membrane</location>
        <topology evidence="2">Single-pass type I membrane protein</topology>
    </subcellularLocation>
</comment>
<protein>
    <recommendedName>
        <fullName evidence="17">Pheromone-processing carboxypeptidase KEX1</fullName>
        <ecNumber evidence="15">3.4.16.6</ecNumber>
    </recommendedName>
    <alternativeName>
        <fullName evidence="18">Carboxypeptidase D</fullName>
    </alternativeName>
    <alternativeName>
        <fullName evidence="16">Pheromone-processing carboxypeptidase kex1</fullName>
    </alternativeName>
</protein>
<dbReference type="Proteomes" id="UP001153365">
    <property type="component" value="Unassembled WGS sequence"/>
</dbReference>
<evidence type="ECO:0000313" key="21">
    <source>
        <dbReference type="EMBL" id="CAH7668343.1"/>
    </source>
</evidence>
<evidence type="ECO:0000256" key="1">
    <source>
        <dbReference type="ARBA" id="ARBA00001003"/>
    </source>
</evidence>
<reference evidence="21" key="1">
    <citation type="submission" date="2022-06" db="EMBL/GenBank/DDBJ databases">
        <authorList>
            <consortium name="SYNGENTA / RWTH Aachen University"/>
        </authorList>
    </citation>
    <scope>NUCLEOTIDE SEQUENCE</scope>
</reference>
<evidence type="ECO:0000256" key="19">
    <source>
        <dbReference type="SAM" id="MobiDB-lite"/>
    </source>
</evidence>
<dbReference type="Pfam" id="PF00450">
    <property type="entry name" value="Peptidase_S10"/>
    <property type="match status" value="1"/>
</dbReference>
<evidence type="ECO:0000256" key="6">
    <source>
        <dbReference type="ARBA" id="ARBA00022692"/>
    </source>
</evidence>
<gene>
    <name evidence="22" type="ORF">PPACK8108_LOCUS12790</name>
    <name evidence="21" type="ORF">PPACK8108_LOCUS2841</name>
</gene>
<dbReference type="GO" id="GO:0004185">
    <property type="term" value="F:serine-type carboxypeptidase activity"/>
    <property type="evidence" value="ECO:0007669"/>
    <property type="project" value="UniProtKB-EC"/>
</dbReference>
<dbReference type="EC" id="3.4.16.6" evidence="15"/>
<keyword evidence="12 20" id="KW-0472">Membrane</keyword>
<organism evidence="21 23">
    <name type="scientific">Phakopsora pachyrhizi</name>
    <name type="common">Asian soybean rust disease fungus</name>
    <dbReference type="NCBI Taxonomy" id="170000"/>
    <lineage>
        <taxon>Eukaryota</taxon>
        <taxon>Fungi</taxon>
        <taxon>Dikarya</taxon>
        <taxon>Basidiomycota</taxon>
        <taxon>Pucciniomycotina</taxon>
        <taxon>Pucciniomycetes</taxon>
        <taxon>Pucciniales</taxon>
        <taxon>Phakopsoraceae</taxon>
        <taxon>Phakopsora</taxon>
    </lineage>
</organism>
<dbReference type="AlphaFoldDB" id="A0AAV0AKX4"/>
<comment type="catalytic activity">
    <reaction evidence="1">
        <text>Preferential release of a C-terminal arginine or lysine residue.</text>
        <dbReference type="EC" id="3.4.16.6"/>
    </reaction>
</comment>
<sequence length="685" mass="75263">MTHPSDQSPTTADGLRRRHHDPIQDQRINEIRGRRSNQKHRQDSGSTSTSSLSSTSSSIPNAADFYVHSLPGQPEGSNLVIYSGHLPFSSPDSDSKKEDERAQSKGFFFLNKANHIGNRQILMVWLNGGPGCSSFDGGLMEVGPLRMVLKANGKLREAEAPWNEYANVLFIDQPTGTGYSYGPENEFVGELEESTQNLMNLLVRFFRIFPEYSNMDLYIAGESFAGQYIPYLAKAILESNSISAPLKGIIIGNGWIDSVNQYMAYSDFAFNVGLLKPGTQAAKEVLDEVEKCKVAIESYGVDKAPIHIPACEGILATITDSTIQTINSQKMCLNMYDVRLVDTYPACGMTWPPELSEITPYLSRDDVKRALHAESHTKNWMECNPRVGKRFKAKTSRPSIELFPKLLEKIKVLLFSGDQDLICCHLGTTRMIENLSWTGQKGFGKDSNELQWSVNGSFAGTWRERDNLTYVILANASHMAPYDVPYASQDMLIRFLGIDLLSAAGAGASVSSRVGVQPETLISRIKLNGSKVELPGILSSKLMMKSDPNQLDPSSSSLSSSSLLSSTSMDGSLMSNANSEKKIEESYYNLSSVGVFLILVGSVIGLSYLFRRRLRKQRVGDFAGQEFVNGEDGNGEASDGSTGDEKYRTRGLPASGMSGSSKTGGGDGFDERNVKFSRIPTEEEE</sequence>
<evidence type="ECO:0000256" key="2">
    <source>
        <dbReference type="ARBA" id="ARBA00004393"/>
    </source>
</evidence>
<proteinExistence type="inferred from homology"/>
<feature type="compositionally biased region" description="Basic and acidic residues" evidence="19">
    <location>
        <begin position="21"/>
        <end position="33"/>
    </location>
</feature>
<evidence type="ECO:0000256" key="7">
    <source>
        <dbReference type="ARBA" id="ARBA00022703"/>
    </source>
</evidence>
<evidence type="ECO:0000256" key="16">
    <source>
        <dbReference type="ARBA" id="ARBA00040403"/>
    </source>
</evidence>
<feature type="transmembrane region" description="Helical" evidence="20">
    <location>
        <begin position="587"/>
        <end position="610"/>
    </location>
</feature>
<dbReference type="InterPro" id="IPR001563">
    <property type="entry name" value="Peptidase_S10"/>
</dbReference>
<keyword evidence="6 20" id="KW-0812">Transmembrane</keyword>
<evidence type="ECO:0000256" key="13">
    <source>
        <dbReference type="ARBA" id="ARBA00023180"/>
    </source>
</evidence>
<dbReference type="GO" id="GO:0006915">
    <property type="term" value="P:apoptotic process"/>
    <property type="evidence" value="ECO:0007669"/>
    <property type="project" value="UniProtKB-KW"/>
</dbReference>
<evidence type="ECO:0000256" key="5">
    <source>
        <dbReference type="ARBA" id="ARBA00022670"/>
    </source>
</evidence>
<evidence type="ECO:0000256" key="14">
    <source>
        <dbReference type="ARBA" id="ARBA00037042"/>
    </source>
</evidence>
<keyword evidence="5" id="KW-0645">Protease</keyword>
<evidence type="ECO:0000256" key="9">
    <source>
        <dbReference type="ARBA" id="ARBA00022801"/>
    </source>
</evidence>
<dbReference type="FunFam" id="3.40.50.1820:FF:000121">
    <property type="entry name" value="Carboxypeptidase D"/>
    <property type="match status" value="1"/>
</dbReference>
<keyword evidence="10 20" id="KW-1133">Transmembrane helix</keyword>
<dbReference type="GO" id="GO:0006508">
    <property type="term" value="P:proteolysis"/>
    <property type="evidence" value="ECO:0007669"/>
    <property type="project" value="UniProtKB-KW"/>
</dbReference>
<comment type="similarity">
    <text evidence="3">Belongs to the peptidase S10 family.</text>
</comment>
<comment type="caution">
    <text evidence="21">The sequence shown here is derived from an EMBL/GenBank/DDBJ whole genome shotgun (WGS) entry which is preliminary data.</text>
</comment>
<dbReference type="Gene3D" id="3.40.50.1820">
    <property type="entry name" value="alpha/beta hydrolase"/>
    <property type="match status" value="1"/>
</dbReference>
<keyword evidence="4 21" id="KW-0121">Carboxypeptidase</keyword>
<keyword evidence="11" id="KW-0333">Golgi apparatus</keyword>
<accession>A0AAV0AKX4</accession>
<keyword evidence="9" id="KW-0378">Hydrolase</keyword>
<evidence type="ECO:0000256" key="18">
    <source>
        <dbReference type="ARBA" id="ARBA00042717"/>
    </source>
</evidence>
<evidence type="ECO:0000313" key="22">
    <source>
        <dbReference type="EMBL" id="CAH7677615.1"/>
    </source>
</evidence>
<evidence type="ECO:0000256" key="10">
    <source>
        <dbReference type="ARBA" id="ARBA00022989"/>
    </source>
</evidence>
<evidence type="ECO:0000256" key="11">
    <source>
        <dbReference type="ARBA" id="ARBA00023034"/>
    </source>
</evidence>
<keyword evidence="8" id="KW-0732">Signal</keyword>